<evidence type="ECO:0000256" key="2">
    <source>
        <dbReference type="ARBA" id="ARBA00022771"/>
    </source>
</evidence>
<dbReference type="Proteomes" id="UP000192257">
    <property type="component" value="Unassembled WGS sequence"/>
</dbReference>
<dbReference type="VEuPathDB" id="TriTrypDB:TM35_000035200"/>
<evidence type="ECO:0000259" key="4">
    <source>
        <dbReference type="PROSITE" id="PS01358"/>
    </source>
</evidence>
<evidence type="ECO:0000256" key="3">
    <source>
        <dbReference type="ARBA" id="ARBA00022833"/>
    </source>
</evidence>
<keyword evidence="2" id="KW-0863">Zinc-finger</keyword>
<protein>
    <recommendedName>
        <fullName evidence="4">RanBP2-type domain-containing protein</fullName>
    </recommendedName>
</protein>
<evidence type="ECO:0000313" key="5">
    <source>
        <dbReference type="EMBL" id="ORC92767.1"/>
    </source>
</evidence>
<dbReference type="GeneID" id="39982067"/>
<sequence length="897" mass="101536">MWRWNRVSKRRLLLRNHLRRFPLLEKTMVVPEERLVFERELLDGSRGISRASNSNSSSISIMGLSHSFYPFAVFALRGGMSSNLVPDDLWPLLLLAINTTDVSLELREACLFSGTSVYGYYCVRRAIEVLKNVPFQTSSCGTSTMYMKLVVSLIDSTSSVDEGKFMEEFKKFRLPIPCHILQILLSGSLPPSILTCIVTCELEKFKDGITPEFFNASMNGLLSNDNFFSPLHFDEMNLILTNIIDKIQSSSFDFLSVHWTPLLNKMSRIYMRQCQGEALVLLHSKLLTVIPELEAKLPLLYLLRCMGSLVDASALKEDASYLWIIIVDIASFALRLHGSVVENLRSIWVLFFKAAVTLKPKEKSYSRIFEAYHVFASLGHPITLEKASFSQLTRYLVSSIGSLTLDEISLVLRNFYQFLKEHPSVSFLWITDALIAILSEIWTIHGEAASPFVQNLIRNLEEDYFPSMRLSGIYLANYPAIRLLLENFKVVKKAEFWWCCGCGANLPSSAKKCLICLRRCNISWTCVTCGAQHKTMEVNSKCLCGSVNPRTREAAERNIHLCTKCGDVVPSLNVCTKCETVSKEQYTLRLCSFCKKLYSQQSICCPHCYTANQDKQPILWRCDSCEEYNQWTWSKCQRCPAKRKVGCITFPLNPWVCGCGARNHPCRIGCEQCFSCIRGGYTCNSCGLVSNNHGSHYVVIGSQKLRLITCEHCKHVHPRDCNILSSPFLPRHCHKCGVEYTGSDTSGNKDHCTFCNALLCYNELNPFLCSRCEFPSPQCGFNCSSCGAPRGDIVAGDFFVWRCHREVPVKITTMESKTQVCGHWNYSWSNHCTFCGESRAYHKHECRARFVEWVCSSCDSRNFPTDVLLCPSCDNGLQIADDCSICGSPHLCIECTK</sequence>
<dbReference type="GO" id="GO:0008270">
    <property type="term" value="F:zinc ion binding"/>
    <property type="evidence" value="ECO:0007669"/>
    <property type="project" value="UniProtKB-KW"/>
</dbReference>
<accession>A0A1X0P744</accession>
<keyword evidence="6" id="KW-1185">Reference proteome</keyword>
<name>A0A1X0P744_9TRYP</name>
<evidence type="ECO:0000313" key="6">
    <source>
        <dbReference type="Proteomes" id="UP000192257"/>
    </source>
</evidence>
<dbReference type="AlphaFoldDB" id="A0A1X0P744"/>
<feature type="domain" description="RanBP2-type" evidence="4">
    <location>
        <begin position="620"/>
        <end position="639"/>
    </location>
</feature>
<dbReference type="RefSeq" id="XP_028886833.1">
    <property type="nucleotide sequence ID" value="XM_029022287.1"/>
</dbReference>
<dbReference type="EMBL" id="NBCO01000003">
    <property type="protein sequence ID" value="ORC92767.1"/>
    <property type="molecule type" value="Genomic_DNA"/>
</dbReference>
<proteinExistence type="predicted"/>
<dbReference type="OrthoDB" id="238521at2759"/>
<gene>
    <name evidence="5" type="ORF">TM35_000035200</name>
</gene>
<comment type="caution">
    <text evidence="5">The sequence shown here is derived from an EMBL/GenBank/DDBJ whole genome shotgun (WGS) entry which is preliminary data.</text>
</comment>
<organism evidence="5 6">
    <name type="scientific">Trypanosoma theileri</name>
    <dbReference type="NCBI Taxonomy" id="67003"/>
    <lineage>
        <taxon>Eukaryota</taxon>
        <taxon>Discoba</taxon>
        <taxon>Euglenozoa</taxon>
        <taxon>Kinetoplastea</taxon>
        <taxon>Metakinetoplastina</taxon>
        <taxon>Trypanosomatida</taxon>
        <taxon>Trypanosomatidae</taxon>
        <taxon>Trypanosoma</taxon>
    </lineage>
</organism>
<dbReference type="InterPro" id="IPR001876">
    <property type="entry name" value="Znf_RanBP2"/>
</dbReference>
<dbReference type="PROSITE" id="PS01358">
    <property type="entry name" value="ZF_RANBP2_1"/>
    <property type="match status" value="1"/>
</dbReference>
<reference evidence="5 6" key="1">
    <citation type="submission" date="2017-03" db="EMBL/GenBank/DDBJ databases">
        <title>An alternative strategy for trypanosome survival in the mammalian bloodstream revealed through genome and transcriptome analysis of the ubiquitous bovine parasite Trypanosoma (Megatrypanum) theileri.</title>
        <authorList>
            <person name="Kelly S."/>
            <person name="Ivens A."/>
            <person name="Mott A."/>
            <person name="O'Neill E."/>
            <person name="Emms D."/>
            <person name="Macleod O."/>
            <person name="Voorheis P."/>
            <person name="Matthews J."/>
            <person name="Matthews K."/>
            <person name="Carrington M."/>
        </authorList>
    </citation>
    <scope>NUCLEOTIDE SEQUENCE [LARGE SCALE GENOMIC DNA]</scope>
    <source>
        <strain evidence="5">Edinburgh</strain>
    </source>
</reference>
<evidence type="ECO:0000256" key="1">
    <source>
        <dbReference type="ARBA" id="ARBA00022723"/>
    </source>
</evidence>
<keyword evidence="3" id="KW-0862">Zinc</keyword>
<keyword evidence="1" id="KW-0479">Metal-binding</keyword>